<evidence type="ECO:0000256" key="1">
    <source>
        <dbReference type="SAM" id="Phobius"/>
    </source>
</evidence>
<feature type="transmembrane region" description="Helical" evidence="1">
    <location>
        <begin position="6"/>
        <end position="24"/>
    </location>
</feature>
<proteinExistence type="predicted"/>
<sequence>MLYKGYTGVIVLFTALVLYSVLIFDREKGELEWREAQAEKTAEILYTDFENWTAYNISKKGSKWTSSTNDPILIGPSMVTSGAKQTYARIELTINGAGEVQVFWRGTGESFSEAKSKVFSGKTIEMMVDGDVEQIRIDPAMKPGVDFIVHRVLIMKYR</sequence>
<dbReference type="OrthoDB" id="2598222at2"/>
<dbReference type="Proteomes" id="UP000490800">
    <property type="component" value="Unassembled WGS sequence"/>
</dbReference>
<keyword evidence="1" id="KW-0812">Transmembrane</keyword>
<evidence type="ECO:0000313" key="2">
    <source>
        <dbReference type="EMBL" id="MVO98215.1"/>
    </source>
</evidence>
<keyword evidence="3" id="KW-1185">Reference proteome</keyword>
<evidence type="ECO:0000313" key="3">
    <source>
        <dbReference type="Proteomes" id="UP000490800"/>
    </source>
</evidence>
<protein>
    <submittedName>
        <fullName evidence="2">Uncharacterized protein</fullName>
    </submittedName>
</protein>
<organism evidence="2 3">
    <name type="scientific">Paenibacillus lutrae</name>
    <dbReference type="NCBI Taxonomy" id="2078573"/>
    <lineage>
        <taxon>Bacteria</taxon>
        <taxon>Bacillati</taxon>
        <taxon>Bacillota</taxon>
        <taxon>Bacilli</taxon>
        <taxon>Bacillales</taxon>
        <taxon>Paenibacillaceae</taxon>
        <taxon>Paenibacillus</taxon>
    </lineage>
</organism>
<keyword evidence="1" id="KW-0472">Membrane</keyword>
<dbReference type="EMBL" id="RHLK01000001">
    <property type="protein sequence ID" value="MVO98215.1"/>
    <property type="molecule type" value="Genomic_DNA"/>
</dbReference>
<comment type="caution">
    <text evidence="2">The sequence shown here is derived from an EMBL/GenBank/DDBJ whole genome shotgun (WGS) entry which is preliminary data.</text>
</comment>
<name>A0A7X3FEI6_9BACL</name>
<keyword evidence="1" id="KW-1133">Transmembrane helix</keyword>
<dbReference type="AlphaFoldDB" id="A0A7X3FEI6"/>
<gene>
    <name evidence="2" type="ORF">EDM21_01450</name>
</gene>
<reference evidence="2 3" key="1">
    <citation type="journal article" date="2019" name="Microorganisms">
        <title>Paenibacillus lutrae sp. nov., A Chitinolytic Species Isolated from A River Otter in Castril Natural Park, Granada, Spain.</title>
        <authorList>
            <person name="Rodriguez M."/>
            <person name="Reina J.C."/>
            <person name="Bejar V."/>
            <person name="Llamas I."/>
        </authorList>
    </citation>
    <scope>NUCLEOTIDE SEQUENCE [LARGE SCALE GENOMIC DNA]</scope>
    <source>
        <strain evidence="2 3">N10</strain>
    </source>
</reference>
<accession>A0A7X3FEI6</accession>
<dbReference type="RefSeq" id="WP_157332216.1">
    <property type="nucleotide sequence ID" value="NZ_RHLK01000001.1"/>
</dbReference>